<evidence type="ECO:0000313" key="9">
    <source>
        <dbReference type="Proteomes" id="UP000332487"/>
    </source>
</evidence>
<evidence type="ECO:0000256" key="6">
    <source>
        <dbReference type="SAM" id="Phobius"/>
    </source>
</evidence>
<comment type="subcellular location">
    <subcellularLocation>
        <location evidence="1">Cell membrane</location>
        <topology evidence="1">Multi-pass membrane protein</topology>
    </subcellularLocation>
</comment>
<proteinExistence type="predicted"/>
<gene>
    <name evidence="8" type="ORF">UNLARM2_0097</name>
</gene>
<evidence type="ECO:0000256" key="5">
    <source>
        <dbReference type="ARBA" id="ARBA00023136"/>
    </source>
</evidence>
<keyword evidence="9" id="KW-1185">Reference proteome</keyword>
<keyword evidence="3 6" id="KW-0812">Transmembrane</keyword>
<name>C7DG93_MICA2</name>
<dbReference type="EMBL" id="GG697237">
    <property type="protein sequence ID" value="EET90421.1"/>
    <property type="molecule type" value="Genomic_DNA"/>
</dbReference>
<feature type="domain" description="Type II secretion system protein GspF" evidence="7">
    <location>
        <begin position="104"/>
        <end position="222"/>
    </location>
</feature>
<keyword evidence="5 6" id="KW-0472">Membrane</keyword>
<evidence type="ECO:0000313" key="8">
    <source>
        <dbReference type="EMBL" id="EET90421.1"/>
    </source>
</evidence>
<reference evidence="8 9" key="2">
    <citation type="journal article" date="2010" name="Proc. Natl. Acad. Sci. U.S.A.">
        <title>Enigmatic, ultrasmall, uncultivated Archaea.</title>
        <authorList>
            <person name="Baker B.J."/>
            <person name="Comolli L.R."/>
            <person name="Dick G.J."/>
            <person name="Hauser L.J."/>
            <person name="Hyatt D."/>
            <person name="Dill B.D."/>
            <person name="Land M.L."/>
            <person name="Verberkmoes N.C."/>
            <person name="Hettich R.L."/>
            <person name="Banfield J.F."/>
        </authorList>
    </citation>
    <scope>NUCLEOTIDE SEQUENCE [LARGE SCALE GENOMIC DNA]</scope>
    <source>
        <strain evidence="8">ARMAN-2</strain>
    </source>
</reference>
<dbReference type="GO" id="GO:0005886">
    <property type="term" value="C:plasma membrane"/>
    <property type="evidence" value="ECO:0007669"/>
    <property type="project" value="UniProtKB-SubCell"/>
</dbReference>
<dbReference type="PANTHER" id="PTHR35007:SF2">
    <property type="entry name" value="PILUS ASSEMBLE PROTEIN"/>
    <property type="match status" value="1"/>
</dbReference>
<sequence>MAISFEKLVSRDLARRLSRLLDLAGMKMPVGKLIEYGVFGFFAILIILPIALSILKYVFILAIILGIVGGVMYLVAIYMVINYKIDDRKTKMEGMLSDYFQIASANLRSGIAMDRSLLLAARPEFKFFADDIKEMNRQIFSGQTMESGLKYLAGRYKSFTLDHAIRMMIEAQRYGGAMADLLDQLSKDIRNQQLMQKEVAGQLFMYSIFIAFAGLVAAPVLYGLTSQMITITDAVWKGILASNPGGLPTTGLSFLKPSPPKISPGTYKTFALLAISVITGFAALIMSAISSGSPIRGIRLLPAFIVIGILIYLAVSAVIAGLFSTLGASGYTLALGAKYISLFI</sequence>
<dbReference type="AlphaFoldDB" id="C7DG93"/>
<dbReference type="Proteomes" id="UP000332487">
    <property type="component" value="Unassembled WGS sequence"/>
</dbReference>
<dbReference type="InterPro" id="IPR042094">
    <property type="entry name" value="T2SS_GspF_sf"/>
</dbReference>
<organism evidence="8 9">
    <name type="scientific">Candidatus Micrarchaeum acidiphilum ARMAN-2</name>
    <dbReference type="NCBI Taxonomy" id="425595"/>
    <lineage>
        <taxon>Archaea</taxon>
        <taxon>Candidatus Micrarchaeota</taxon>
        <taxon>Candidatus Micrarchaeia</taxon>
        <taxon>Candidatus Micrarchaeales</taxon>
        <taxon>Candidatus Micrarchaeaceae</taxon>
        <taxon>Candidatus Micrarchaeum</taxon>
    </lineage>
</organism>
<dbReference type="PANTHER" id="PTHR35007">
    <property type="entry name" value="INTEGRAL MEMBRANE PROTEIN-RELATED"/>
    <property type="match status" value="1"/>
</dbReference>
<keyword evidence="4 6" id="KW-1133">Transmembrane helix</keyword>
<feature type="transmembrane region" description="Helical" evidence="6">
    <location>
        <begin position="58"/>
        <end position="81"/>
    </location>
</feature>
<evidence type="ECO:0000259" key="7">
    <source>
        <dbReference type="Pfam" id="PF00482"/>
    </source>
</evidence>
<dbReference type="InterPro" id="IPR018076">
    <property type="entry name" value="T2SS_GspF_dom"/>
</dbReference>
<feature type="transmembrane region" description="Helical" evidence="6">
    <location>
        <begin position="301"/>
        <end position="323"/>
    </location>
</feature>
<dbReference type="Pfam" id="PF00482">
    <property type="entry name" value="T2SSF"/>
    <property type="match status" value="1"/>
</dbReference>
<keyword evidence="2" id="KW-1003">Cell membrane</keyword>
<evidence type="ECO:0000256" key="4">
    <source>
        <dbReference type="ARBA" id="ARBA00022989"/>
    </source>
</evidence>
<accession>C7DG93</accession>
<feature type="transmembrane region" description="Helical" evidence="6">
    <location>
        <begin position="270"/>
        <end position="289"/>
    </location>
</feature>
<feature type="transmembrane region" description="Helical" evidence="6">
    <location>
        <begin position="203"/>
        <end position="222"/>
    </location>
</feature>
<evidence type="ECO:0000256" key="2">
    <source>
        <dbReference type="ARBA" id="ARBA00022475"/>
    </source>
</evidence>
<feature type="transmembrane region" description="Helical" evidence="6">
    <location>
        <begin position="33"/>
        <end position="52"/>
    </location>
</feature>
<reference evidence="8 9" key="1">
    <citation type="journal article" date="2009" name="Genome Biol.">
        <title>Community-wide analysis of microbial genome sequence signatures.</title>
        <authorList>
            <person name="Dick G.J."/>
            <person name="Andersson A.F."/>
            <person name="Baker B.J."/>
            <person name="Simmons S.L."/>
            <person name="Thomas B.C."/>
            <person name="Yelton A.P."/>
            <person name="Banfield J.F."/>
        </authorList>
    </citation>
    <scope>NUCLEOTIDE SEQUENCE [LARGE SCALE GENOMIC DNA]</scope>
    <source>
        <strain evidence="8">ARMAN-2</strain>
    </source>
</reference>
<evidence type="ECO:0000256" key="3">
    <source>
        <dbReference type="ARBA" id="ARBA00022692"/>
    </source>
</evidence>
<evidence type="ECO:0000256" key="1">
    <source>
        <dbReference type="ARBA" id="ARBA00004651"/>
    </source>
</evidence>
<dbReference type="Gene3D" id="1.20.81.30">
    <property type="entry name" value="Type II secretion system (T2SS), domain F"/>
    <property type="match status" value="1"/>
</dbReference>
<protein>
    <submittedName>
        <fullName evidence="8">Type II secretion system protein</fullName>
    </submittedName>
</protein>